<evidence type="ECO:0000313" key="4">
    <source>
        <dbReference type="Proteomes" id="UP001195483"/>
    </source>
</evidence>
<name>A0AAE0VK96_9BIVA</name>
<reference evidence="3" key="1">
    <citation type="journal article" date="2021" name="Genome Biol. Evol.">
        <title>A High-Quality Reference Genome for a Parasitic Bivalve with Doubly Uniparental Inheritance (Bivalvia: Unionida).</title>
        <authorList>
            <person name="Smith C.H."/>
        </authorList>
    </citation>
    <scope>NUCLEOTIDE SEQUENCE</scope>
    <source>
        <strain evidence="3">CHS0354</strain>
    </source>
</reference>
<feature type="transmembrane region" description="Helical" evidence="2">
    <location>
        <begin position="29"/>
        <end position="49"/>
    </location>
</feature>
<feature type="compositionally biased region" description="Basic residues" evidence="1">
    <location>
        <begin position="106"/>
        <end position="122"/>
    </location>
</feature>
<evidence type="ECO:0000256" key="1">
    <source>
        <dbReference type="SAM" id="MobiDB-lite"/>
    </source>
</evidence>
<proteinExistence type="predicted"/>
<reference evidence="3" key="3">
    <citation type="submission" date="2023-05" db="EMBL/GenBank/DDBJ databases">
        <authorList>
            <person name="Smith C.H."/>
        </authorList>
    </citation>
    <scope>NUCLEOTIDE SEQUENCE</scope>
    <source>
        <strain evidence="3">CHS0354</strain>
        <tissue evidence="3">Mantle</tissue>
    </source>
</reference>
<keyword evidence="2" id="KW-1133">Transmembrane helix</keyword>
<gene>
    <name evidence="3" type="ORF">CHS0354_007028</name>
</gene>
<feature type="compositionally biased region" description="Basic and acidic residues" evidence="1">
    <location>
        <begin position="123"/>
        <end position="138"/>
    </location>
</feature>
<reference evidence="3" key="2">
    <citation type="journal article" date="2021" name="Genome Biol. Evol.">
        <title>Developing a high-quality reference genome for a parasitic bivalve with doubly uniparental inheritance (Bivalvia: Unionida).</title>
        <authorList>
            <person name="Smith C.H."/>
        </authorList>
    </citation>
    <scope>NUCLEOTIDE SEQUENCE</scope>
    <source>
        <strain evidence="3">CHS0354</strain>
        <tissue evidence="3">Mantle</tissue>
    </source>
</reference>
<dbReference type="EMBL" id="JAEAOA010000474">
    <property type="protein sequence ID" value="KAK3580994.1"/>
    <property type="molecule type" value="Genomic_DNA"/>
</dbReference>
<feature type="region of interest" description="Disordered" evidence="1">
    <location>
        <begin position="71"/>
        <end position="138"/>
    </location>
</feature>
<dbReference type="Proteomes" id="UP001195483">
    <property type="component" value="Unassembled WGS sequence"/>
</dbReference>
<protein>
    <submittedName>
        <fullName evidence="3">Uncharacterized protein</fullName>
    </submittedName>
</protein>
<dbReference type="AlphaFoldDB" id="A0AAE0VK96"/>
<keyword evidence="2" id="KW-0812">Transmembrane</keyword>
<accession>A0AAE0VK96</accession>
<feature type="compositionally biased region" description="Basic and acidic residues" evidence="1">
    <location>
        <begin position="93"/>
        <end position="105"/>
    </location>
</feature>
<keyword evidence="2" id="KW-0472">Membrane</keyword>
<organism evidence="3 4">
    <name type="scientific">Potamilus streckersoni</name>
    <dbReference type="NCBI Taxonomy" id="2493646"/>
    <lineage>
        <taxon>Eukaryota</taxon>
        <taxon>Metazoa</taxon>
        <taxon>Spiralia</taxon>
        <taxon>Lophotrochozoa</taxon>
        <taxon>Mollusca</taxon>
        <taxon>Bivalvia</taxon>
        <taxon>Autobranchia</taxon>
        <taxon>Heteroconchia</taxon>
        <taxon>Palaeoheterodonta</taxon>
        <taxon>Unionida</taxon>
        <taxon>Unionoidea</taxon>
        <taxon>Unionidae</taxon>
        <taxon>Ambleminae</taxon>
        <taxon>Lampsilini</taxon>
        <taxon>Potamilus</taxon>
    </lineage>
</organism>
<comment type="caution">
    <text evidence="3">The sequence shown here is derived from an EMBL/GenBank/DDBJ whole genome shotgun (WGS) entry which is preliminary data.</text>
</comment>
<evidence type="ECO:0000313" key="3">
    <source>
        <dbReference type="EMBL" id="KAK3580994.1"/>
    </source>
</evidence>
<evidence type="ECO:0000256" key="2">
    <source>
        <dbReference type="SAM" id="Phobius"/>
    </source>
</evidence>
<sequence length="138" mass="15574">MELDLLEDRALLLLSSTLCDMKHLADSTIVRALIINATCWLVVPLMLMFDQGQQFTPNKMIMGQEFNPPVDLLIGKTPDDAPKNLYSSGDKQGNARETEVEERSTHPARVKTAKLVARRRARHEFNRREHKNSGDGST</sequence>
<keyword evidence="4" id="KW-1185">Reference proteome</keyword>